<evidence type="ECO:0000256" key="1">
    <source>
        <dbReference type="ARBA" id="ARBA00022729"/>
    </source>
</evidence>
<gene>
    <name evidence="4" type="ORF">C5Q98_04720</name>
</gene>
<name>A0A2S0KNG3_9FIRM</name>
<accession>A0A2S0KNG3</accession>
<dbReference type="PANTHER" id="PTHR43649">
    <property type="entry name" value="ARABINOSE-BINDING PROTEIN-RELATED"/>
    <property type="match status" value="1"/>
</dbReference>
<protein>
    <recommendedName>
        <fullName evidence="6">Sugar ABC transporter substrate-binding protein</fullName>
    </recommendedName>
</protein>
<evidence type="ECO:0000256" key="2">
    <source>
        <dbReference type="SAM" id="MobiDB-lite"/>
    </source>
</evidence>
<sequence length="520" mass="57645">MNNRKIKLSALLLSLLMGASVLAACSTNNNGNDATDKTTEGTSSEVASSEEGEEEETPVKEYSAFEAHDLGGATIKVLSYNSLDAQNPDAKDLEDYEKAEREAKIKYIEDKYNVKLEFTALPDVEYYEIPNEMVKAHVAGDPIADIFDVSYGHFFATLASNNILEEATSWISNVSKPENSILGDWVGKNYGIGTTVGGEGLLYNREMIKQAGMEKEPNELFATGHWSYDDFVEYVRELNSKLPEGTSAFFIDPYYWFLFAPAANGTELVSLKDQKINYQDPNVIEALEVLSTLKQGGLVMDPNLTEDGQPDAWTTPQVTFDEGVGLAMTHRAAWQASGLAGKIDFGFVPYPWGSNVTVGTPDQSDSYKTLSDNYAVTVFDGQGKYMSDAVSDKADPEGVFTMFMDLIDHDFISPNYKEEATDDIPLRWFNTELDAELYEWSTKQERMEFYSPFRAAKFELAREYVGAIYDGGSVRSVIDAAAPADQAKLNALFSGELTEVNITEEEAEDSENSEETTEEE</sequence>
<evidence type="ECO:0008006" key="6">
    <source>
        <dbReference type="Google" id="ProtNLM"/>
    </source>
</evidence>
<feature type="region of interest" description="Disordered" evidence="2">
    <location>
        <begin position="29"/>
        <end position="59"/>
    </location>
</feature>
<dbReference type="OrthoDB" id="383937at2"/>
<feature type="region of interest" description="Disordered" evidence="2">
    <location>
        <begin position="500"/>
        <end position="520"/>
    </location>
</feature>
<dbReference type="SUPFAM" id="SSF53850">
    <property type="entry name" value="Periplasmic binding protein-like II"/>
    <property type="match status" value="1"/>
</dbReference>
<evidence type="ECO:0000313" key="5">
    <source>
        <dbReference type="Proteomes" id="UP000237947"/>
    </source>
</evidence>
<proteinExistence type="predicted"/>
<keyword evidence="1 3" id="KW-0732">Signal</keyword>
<dbReference type="PROSITE" id="PS51257">
    <property type="entry name" value="PROKAR_LIPOPROTEIN"/>
    <property type="match status" value="1"/>
</dbReference>
<keyword evidence="5" id="KW-1185">Reference proteome</keyword>
<dbReference type="EMBL" id="CP027226">
    <property type="protein sequence ID" value="AVM42563.1"/>
    <property type="molecule type" value="Genomic_DNA"/>
</dbReference>
<dbReference type="Gene3D" id="3.40.190.10">
    <property type="entry name" value="Periplasmic binding protein-like II"/>
    <property type="match status" value="1"/>
</dbReference>
<feature type="compositionally biased region" description="Acidic residues" evidence="2">
    <location>
        <begin position="502"/>
        <end position="520"/>
    </location>
</feature>
<dbReference type="RefSeq" id="WP_106012519.1">
    <property type="nucleotide sequence ID" value="NZ_CP027226.1"/>
</dbReference>
<evidence type="ECO:0000256" key="3">
    <source>
        <dbReference type="SAM" id="SignalP"/>
    </source>
</evidence>
<dbReference type="InterPro" id="IPR050490">
    <property type="entry name" value="Bact_solute-bd_prot1"/>
</dbReference>
<evidence type="ECO:0000313" key="4">
    <source>
        <dbReference type="EMBL" id="AVM42563.1"/>
    </source>
</evidence>
<feature type="signal peptide" evidence="3">
    <location>
        <begin position="1"/>
        <end position="23"/>
    </location>
</feature>
<reference evidence="5" key="1">
    <citation type="submission" date="2018-02" db="EMBL/GenBank/DDBJ databases">
        <authorList>
            <person name="Holder M.E."/>
            <person name="Ajami N.J."/>
            <person name="Petrosino J.F."/>
        </authorList>
    </citation>
    <scope>NUCLEOTIDE SEQUENCE [LARGE SCALE GENOMIC DNA]</scope>
    <source>
        <strain evidence="5">CCUG 47711</strain>
    </source>
</reference>
<dbReference type="KEGG" id="fsa:C5Q98_04720"/>
<dbReference type="AlphaFoldDB" id="A0A2S0KNG3"/>
<organism evidence="4 5">
    <name type="scientific">Fastidiosipila sanguinis</name>
    <dbReference type="NCBI Taxonomy" id="236753"/>
    <lineage>
        <taxon>Bacteria</taxon>
        <taxon>Bacillati</taxon>
        <taxon>Bacillota</taxon>
        <taxon>Clostridia</taxon>
        <taxon>Eubacteriales</taxon>
        <taxon>Oscillospiraceae</taxon>
        <taxon>Fastidiosipila</taxon>
    </lineage>
</organism>
<dbReference type="Proteomes" id="UP000237947">
    <property type="component" value="Chromosome"/>
</dbReference>
<dbReference type="PANTHER" id="PTHR43649:SF33">
    <property type="entry name" value="POLYGALACTURONAN_RHAMNOGALACTURONAN-BINDING PROTEIN YTCQ"/>
    <property type="match status" value="1"/>
</dbReference>
<feature type="chain" id="PRO_5038698736" description="Sugar ABC transporter substrate-binding protein" evidence="3">
    <location>
        <begin position="24"/>
        <end position="520"/>
    </location>
</feature>